<comment type="caution">
    <text evidence="2">The sequence shown here is derived from an EMBL/GenBank/DDBJ whole genome shotgun (WGS) entry which is preliminary data.</text>
</comment>
<dbReference type="AlphaFoldDB" id="A0A3E5BDH0"/>
<protein>
    <submittedName>
        <fullName evidence="2">Hemerythrin domain-containing protein</fullName>
    </submittedName>
</protein>
<dbReference type="Pfam" id="PF01814">
    <property type="entry name" value="Hemerythrin"/>
    <property type="match status" value="1"/>
</dbReference>
<dbReference type="EMBL" id="QSUL01000007">
    <property type="protein sequence ID" value="RGN35415.1"/>
    <property type="molecule type" value="Genomic_DNA"/>
</dbReference>
<evidence type="ECO:0000313" key="2">
    <source>
        <dbReference type="EMBL" id="RGN35415.1"/>
    </source>
</evidence>
<reference evidence="2 3" key="1">
    <citation type="submission" date="2018-08" db="EMBL/GenBank/DDBJ databases">
        <title>A genome reference for cultivated species of the human gut microbiota.</title>
        <authorList>
            <person name="Zou Y."/>
            <person name="Xue W."/>
            <person name="Luo G."/>
        </authorList>
    </citation>
    <scope>NUCLEOTIDE SEQUENCE [LARGE SCALE GENOMIC DNA]</scope>
    <source>
        <strain evidence="2 3">OM05-15BH</strain>
    </source>
</reference>
<gene>
    <name evidence="2" type="ORF">DXB65_12425</name>
</gene>
<name>A0A3E5BDH0_9BACE</name>
<organism evidence="2 3">
    <name type="scientific">Bacteroides oleiciplenus</name>
    <dbReference type="NCBI Taxonomy" id="626931"/>
    <lineage>
        <taxon>Bacteria</taxon>
        <taxon>Pseudomonadati</taxon>
        <taxon>Bacteroidota</taxon>
        <taxon>Bacteroidia</taxon>
        <taxon>Bacteroidales</taxon>
        <taxon>Bacteroidaceae</taxon>
        <taxon>Bacteroides</taxon>
    </lineage>
</organism>
<proteinExistence type="predicted"/>
<dbReference type="Gene3D" id="1.20.120.520">
    <property type="entry name" value="nmb1532 protein domain like"/>
    <property type="match status" value="1"/>
</dbReference>
<accession>A0A3E5BDH0</accession>
<feature type="domain" description="Hemerythrin-like" evidence="1">
    <location>
        <begin position="86"/>
        <end position="224"/>
    </location>
</feature>
<dbReference type="InterPro" id="IPR012312">
    <property type="entry name" value="Hemerythrin-like"/>
</dbReference>
<sequence>MNEPHKYRATDKMSDLICDNYSLLMVMSRFGLSLGFGDKSVKDVCEAQGVDYRTFLAVANFISEEQYAYTYSEDEDAFSIPALMNYLKQAHTYFLDFKLPVIRRKLIESIDCSGTDNIAYLILKFFDEYAKEVRRHMEYENEAVFTYVEKLLEGNLAENYDIATFASKHNQIETKLTELKNIIIKYYPEKENNNKLNAVLFDIFNCEHDLASHCQVEDYMFVPAVAQLERRLKNEQ</sequence>
<evidence type="ECO:0000259" key="1">
    <source>
        <dbReference type="Pfam" id="PF01814"/>
    </source>
</evidence>
<dbReference type="Proteomes" id="UP000260983">
    <property type="component" value="Unassembled WGS sequence"/>
</dbReference>
<evidence type="ECO:0000313" key="3">
    <source>
        <dbReference type="Proteomes" id="UP000260983"/>
    </source>
</evidence>
<dbReference type="RefSeq" id="WP_009131656.1">
    <property type="nucleotide sequence ID" value="NZ_CABKRN010000005.1"/>
</dbReference>